<keyword evidence="3" id="KW-1185">Reference proteome</keyword>
<feature type="compositionally biased region" description="Low complexity" evidence="1">
    <location>
        <begin position="122"/>
        <end position="135"/>
    </location>
</feature>
<evidence type="ECO:0000313" key="2">
    <source>
        <dbReference type="EMBL" id="KAG2652847.1"/>
    </source>
</evidence>
<gene>
    <name evidence="2" type="ORF">PVAP13_1NG387857</name>
</gene>
<feature type="compositionally biased region" description="Basic and acidic residues" evidence="1">
    <location>
        <begin position="158"/>
        <end position="168"/>
    </location>
</feature>
<reference evidence="2" key="1">
    <citation type="submission" date="2020-05" db="EMBL/GenBank/DDBJ databases">
        <title>WGS assembly of Panicum virgatum.</title>
        <authorList>
            <person name="Lovell J.T."/>
            <person name="Jenkins J."/>
            <person name="Shu S."/>
            <person name="Juenger T.E."/>
            <person name="Schmutz J."/>
        </authorList>
    </citation>
    <scope>NUCLEOTIDE SEQUENCE</scope>
    <source>
        <strain evidence="2">AP13</strain>
    </source>
</reference>
<feature type="compositionally biased region" description="Basic residues" evidence="1">
    <location>
        <begin position="58"/>
        <end position="72"/>
    </location>
</feature>
<accession>A0A8T0X229</accession>
<evidence type="ECO:0000256" key="1">
    <source>
        <dbReference type="SAM" id="MobiDB-lite"/>
    </source>
</evidence>
<evidence type="ECO:0000313" key="3">
    <source>
        <dbReference type="Proteomes" id="UP000823388"/>
    </source>
</evidence>
<organism evidence="2 3">
    <name type="scientific">Panicum virgatum</name>
    <name type="common">Blackwell switchgrass</name>
    <dbReference type="NCBI Taxonomy" id="38727"/>
    <lineage>
        <taxon>Eukaryota</taxon>
        <taxon>Viridiplantae</taxon>
        <taxon>Streptophyta</taxon>
        <taxon>Embryophyta</taxon>
        <taxon>Tracheophyta</taxon>
        <taxon>Spermatophyta</taxon>
        <taxon>Magnoliopsida</taxon>
        <taxon>Liliopsida</taxon>
        <taxon>Poales</taxon>
        <taxon>Poaceae</taxon>
        <taxon>PACMAD clade</taxon>
        <taxon>Panicoideae</taxon>
        <taxon>Panicodae</taxon>
        <taxon>Paniceae</taxon>
        <taxon>Panicinae</taxon>
        <taxon>Panicum</taxon>
        <taxon>Panicum sect. Hiantes</taxon>
    </lineage>
</organism>
<protein>
    <submittedName>
        <fullName evidence="2">Uncharacterized protein</fullName>
    </submittedName>
</protein>
<dbReference type="Proteomes" id="UP000823388">
    <property type="component" value="Chromosome 1N"/>
</dbReference>
<feature type="region of interest" description="Disordered" evidence="1">
    <location>
        <begin position="28"/>
        <end position="168"/>
    </location>
</feature>
<sequence>MRRPPPPPHGHGRAPSRLSCRARCVPRLTAGCHPRPSTHGRRRGDVRGEAGGRSCGGGRRRWTRSWWRRRRNSPPSPSSPPPHRPHRCRRDTHPFQRAAADPDSQDGSPAPPRPCSCRPRRSVPASEAPSATTRYPSPPSRSAPAMGPTRSGLPAPTRPRDTEVPLPW</sequence>
<dbReference type="AlphaFoldDB" id="A0A8T0X229"/>
<proteinExistence type="predicted"/>
<name>A0A8T0X229_PANVG</name>
<comment type="caution">
    <text evidence="2">The sequence shown here is derived from an EMBL/GenBank/DDBJ whole genome shotgun (WGS) entry which is preliminary data.</text>
</comment>
<dbReference type="EMBL" id="CM029038">
    <property type="protein sequence ID" value="KAG2652847.1"/>
    <property type="molecule type" value="Genomic_DNA"/>
</dbReference>